<evidence type="ECO:0000256" key="4">
    <source>
        <dbReference type="ARBA" id="ARBA00022753"/>
    </source>
</evidence>
<dbReference type="GO" id="GO:0000815">
    <property type="term" value="C:ESCRT III complex"/>
    <property type="evidence" value="ECO:0007669"/>
    <property type="project" value="TreeGrafter"/>
</dbReference>
<dbReference type="Proteomes" id="UP000654370">
    <property type="component" value="Unassembled WGS sequence"/>
</dbReference>
<accession>A0A8H7Q6K7</accession>
<keyword evidence="3" id="KW-0813">Transport</keyword>
<evidence type="ECO:0000256" key="5">
    <source>
        <dbReference type="ARBA" id="ARBA00022927"/>
    </source>
</evidence>
<dbReference type="GO" id="GO:0015031">
    <property type="term" value="P:protein transport"/>
    <property type="evidence" value="ECO:0007669"/>
    <property type="project" value="UniProtKB-KW"/>
</dbReference>
<organism evidence="8 9">
    <name type="scientific">Mortierella isabellina</name>
    <name type="common">Filamentous fungus</name>
    <name type="synonym">Umbelopsis isabellina</name>
    <dbReference type="NCBI Taxonomy" id="91625"/>
    <lineage>
        <taxon>Eukaryota</taxon>
        <taxon>Fungi</taxon>
        <taxon>Fungi incertae sedis</taxon>
        <taxon>Mucoromycota</taxon>
        <taxon>Mucoromycotina</taxon>
        <taxon>Umbelopsidomycetes</taxon>
        <taxon>Umbelopsidales</taxon>
        <taxon>Umbelopsidaceae</taxon>
        <taxon>Umbelopsis</taxon>
    </lineage>
</organism>
<dbReference type="EMBL" id="JAEPQZ010000001">
    <property type="protein sequence ID" value="KAG2186034.1"/>
    <property type="molecule type" value="Genomic_DNA"/>
</dbReference>
<keyword evidence="4" id="KW-0967">Endosome</keyword>
<dbReference type="GO" id="GO:0005771">
    <property type="term" value="C:multivesicular body"/>
    <property type="evidence" value="ECO:0007669"/>
    <property type="project" value="TreeGrafter"/>
</dbReference>
<keyword evidence="6" id="KW-0472">Membrane</keyword>
<gene>
    <name evidence="8" type="ORF">INT43_002472</name>
</gene>
<evidence type="ECO:0000256" key="7">
    <source>
        <dbReference type="SAM" id="MobiDB-lite"/>
    </source>
</evidence>
<evidence type="ECO:0000256" key="6">
    <source>
        <dbReference type="ARBA" id="ARBA00023136"/>
    </source>
</evidence>
<evidence type="ECO:0000256" key="1">
    <source>
        <dbReference type="ARBA" id="ARBA00004608"/>
    </source>
</evidence>
<evidence type="ECO:0000313" key="9">
    <source>
        <dbReference type="Proteomes" id="UP000654370"/>
    </source>
</evidence>
<keyword evidence="5" id="KW-0653">Protein transport</keyword>
<comment type="subcellular location">
    <subcellularLocation>
        <location evidence="1">Endosome membrane</location>
    </subcellularLocation>
</comment>
<sequence length="253" mass="28760">SAVQAFTFTMGAGQSKNKITSQDKAILDLKVQRDKLKQYQKKLQVVADKEVEIAKQCLAQGNKRKALISLKKKKYQEQLLEKTDAQLMNLEDLTNSIEYALVEKQVVDGIQQGNEVLKEIHKEMSVESVQKLMDDTADAIEYQNEIDEILSGKITAEDEEDILKELDELQQQEVFDKSYYPVSNTYLLIFSPLIFPQLEAQMPNVPNTAPAGMEHVEKDKEDEELPAVPSHDPLETRPQAQAERQQREEALLA</sequence>
<dbReference type="Pfam" id="PF03357">
    <property type="entry name" value="Snf7"/>
    <property type="match status" value="1"/>
</dbReference>
<dbReference type="AlphaFoldDB" id="A0A8H7Q6K7"/>
<feature type="compositionally biased region" description="Basic and acidic residues" evidence="7">
    <location>
        <begin position="244"/>
        <end position="253"/>
    </location>
</feature>
<feature type="non-terminal residue" evidence="8">
    <location>
        <position position="1"/>
    </location>
</feature>
<dbReference type="OrthoDB" id="441172at2759"/>
<dbReference type="InterPro" id="IPR005024">
    <property type="entry name" value="Snf7_fam"/>
</dbReference>
<keyword evidence="9" id="KW-1185">Reference proteome</keyword>
<proteinExistence type="inferred from homology"/>
<dbReference type="PANTHER" id="PTHR22761:SF5">
    <property type="entry name" value="CHARGED MULTIVESICULAR BODY PROTEIN 6"/>
    <property type="match status" value="1"/>
</dbReference>
<dbReference type="Gene3D" id="1.10.287.1060">
    <property type="entry name" value="ESAT-6-like"/>
    <property type="match status" value="1"/>
</dbReference>
<dbReference type="GO" id="GO:0032511">
    <property type="term" value="P:late endosome to vacuole transport via multivesicular body sorting pathway"/>
    <property type="evidence" value="ECO:0007669"/>
    <property type="project" value="TreeGrafter"/>
</dbReference>
<name>A0A8H7Q6K7_MORIS</name>
<dbReference type="Gene3D" id="6.10.250.1710">
    <property type="match status" value="1"/>
</dbReference>
<protein>
    <recommendedName>
        <fullName evidence="10">Charged multivesicular body protein 6</fullName>
    </recommendedName>
</protein>
<reference evidence="8" key="1">
    <citation type="submission" date="2020-12" db="EMBL/GenBank/DDBJ databases">
        <title>Metabolic potential, ecology and presence of endohyphal bacteria is reflected in genomic diversity of Mucoromycotina.</title>
        <authorList>
            <person name="Muszewska A."/>
            <person name="Okrasinska A."/>
            <person name="Steczkiewicz K."/>
            <person name="Drgas O."/>
            <person name="Orlowska M."/>
            <person name="Perlinska-Lenart U."/>
            <person name="Aleksandrzak-Piekarczyk T."/>
            <person name="Szatraj K."/>
            <person name="Zielenkiewicz U."/>
            <person name="Pilsyk S."/>
            <person name="Malc E."/>
            <person name="Mieczkowski P."/>
            <person name="Kruszewska J.S."/>
            <person name="Biernat P."/>
            <person name="Pawlowska J."/>
        </authorList>
    </citation>
    <scope>NUCLEOTIDE SEQUENCE</scope>
    <source>
        <strain evidence="8">WA0000067209</strain>
    </source>
</reference>
<evidence type="ECO:0000256" key="2">
    <source>
        <dbReference type="ARBA" id="ARBA00006190"/>
    </source>
</evidence>
<feature type="region of interest" description="Disordered" evidence="7">
    <location>
        <begin position="205"/>
        <end position="253"/>
    </location>
</feature>
<dbReference type="GO" id="GO:0006900">
    <property type="term" value="P:vesicle budding from membrane"/>
    <property type="evidence" value="ECO:0007669"/>
    <property type="project" value="TreeGrafter"/>
</dbReference>
<evidence type="ECO:0008006" key="10">
    <source>
        <dbReference type="Google" id="ProtNLM"/>
    </source>
</evidence>
<comment type="caution">
    <text evidence="8">The sequence shown here is derived from an EMBL/GenBank/DDBJ whole genome shotgun (WGS) entry which is preliminary data.</text>
</comment>
<dbReference type="PANTHER" id="PTHR22761">
    <property type="entry name" value="CHARGED MULTIVESICULAR BODY PROTEIN"/>
    <property type="match status" value="1"/>
</dbReference>
<comment type="similarity">
    <text evidence="2">Belongs to the SNF7 family.</text>
</comment>
<evidence type="ECO:0000313" key="8">
    <source>
        <dbReference type="EMBL" id="KAG2186034.1"/>
    </source>
</evidence>
<evidence type="ECO:0000256" key="3">
    <source>
        <dbReference type="ARBA" id="ARBA00022448"/>
    </source>
</evidence>